<sequence length="579" mass="66942">MPASTQKLQSLLDDFRSAGGFIDKNISFEFSDSKGIHAIYTGEQNFDLTKDLIKVPEDYTISVTLAEELFGLTIVPTGNRNVLLLFLLAKLRFDPNDTIINDVNVSQKFRSYIDILPTGREIGSPLFWTAEERDLIWGTDVVSSMTGAVPQFIKSWYTTVSKFNKNILPGTAEEDFKFYENFKTSKDFKQEQFVSYYNQPQSWTSFPAYLWAFAILTSRGFPLFINPDKKAKDVNEAFLLPIFDLLNHDNKSKVEWELKDENYTFKVKSELSKGQEVLNSYGPKNNETLLLNYGFVLEKNDADNTGISLRIPDDLSVVEARSFGLDIKSHEVSYKIDHEHKLPIEFVNLLAFLVKTKEEKTLTLRNQVKGLKQLLQILTAKIEILKNQPVPQNNSINGKYIKNAKIYKNTQRQFFQTAFEDFLKVEKDILKKYKPLSFKTVFKNDKRFASALLLAFGIDSYEKLSKTDDINHAILLWLIRVGNKKHYPQDERAHLPDWIHDKYVKLLQTTKITANEVHEFTPYYNSLFPKLAENIPEIFAKGDWNLRAFVIAEKLVDEIVVERQANNEMFILHDLRLQI</sequence>
<dbReference type="PROSITE" id="PS50280">
    <property type="entry name" value="SET"/>
    <property type="match status" value="1"/>
</dbReference>
<name>A0A9P8THN4_9ASCO</name>
<dbReference type="InterPro" id="IPR046341">
    <property type="entry name" value="SET_dom_sf"/>
</dbReference>
<feature type="domain" description="SET" evidence="1">
    <location>
        <begin position="139"/>
        <end position="282"/>
    </location>
</feature>
<proteinExistence type="predicted"/>
<dbReference type="InterPro" id="IPR050600">
    <property type="entry name" value="SETD3_SETD6_MTase"/>
</dbReference>
<dbReference type="InterPro" id="IPR001214">
    <property type="entry name" value="SET_dom"/>
</dbReference>
<keyword evidence="3" id="KW-1185">Reference proteome</keyword>
<accession>A0A9P8THN4</accession>
<organism evidence="2 3">
    <name type="scientific">Wickerhamomyces mucosus</name>
    <dbReference type="NCBI Taxonomy" id="1378264"/>
    <lineage>
        <taxon>Eukaryota</taxon>
        <taxon>Fungi</taxon>
        <taxon>Dikarya</taxon>
        <taxon>Ascomycota</taxon>
        <taxon>Saccharomycotina</taxon>
        <taxon>Saccharomycetes</taxon>
        <taxon>Phaffomycetales</taxon>
        <taxon>Wickerhamomycetaceae</taxon>
        <taxon>Wickerhamomyces</taxon>
    </lineage>
</organism>
<comment type="caution">
    <text evidence="2">The sequence shown here is derived from an EMBL/GenBank/DDBJ whole genome shotgun (WGS) entry which is preliminary data.</text>
</comment>
<gene>
    <name evidence="2" type="ORF">WICMUC_000681</name>
</gene>
<dbReference type="OrthoDB" id="42889at2759"/>
<reference evidence="2" key="2">
    <citation type="submission" date="2021-01" db="EMBL/GenBank/DDBJ databases">
        <authorList>
            <person name="Schikora-Tamarit M.A."/>
        </authorList>
    </citation>
    <scope>NUCLEOTIDE SEQUENCE</scope>
    <source>
        <strain evidence="2">CBS6341</strain>
    </source>
</reference>
<dbReference type="GO" id="GO:0016279">
    <property type="term" value="F:protein-lysine N-methyltransferase activity"/>
    <property type="evidence" value="ECO:0007669"/>
    <property type="project" value="TreeGrafter"/>
</dbReference>
<dbReference type="AlphaFoldDB" id="A0A9P8THN4"/>
<dbReference type="Gene3D" id="3.90.1410.10">
    <property type="entry name" value="set domain protein methyltransferase, domain 1"/>
    <property type="match status" value="1"/>
</dbReference>
<dbReference type="Proteomes" id="UP000769528">
    <property type="component" value="Unassembled WGS sequence"/>
</dbReference>
<reference evidence="2" key="1">
    <citation type="journal article" date="2021" name="Open Biol.">
        <title>Shared evolutionary footprints suggest mitochondrial oxidative damage underlies multiple complex I losses in fungi.</title>
        <authorList>
            <person name="Schikora-Tamarit M.A."/>
            <person name="Marcet-Houben M."/>
            <person name="Nosek J."/>
            <person name="Gabaldon T."/>
        </authorList>
    </citation>
    <scope>NUCLEOTIDE SEQUENCE</scope>
    <source>
        <strain evidence="2">CBS6341</strain>
    </source>
</reference>
<dbReference type="GO" id="GO:0005634">
    <property type="term" value="C:nucleus"/>
    <property type="evidence" value="ECO:0007669"/>
    <property type="project" value="TreeGrafter"/>
</dbReference>
<dbReference type="EMBL" id="JAEUBF010000206">
    <property type="protein sequence ID" value="KAH3679938.1"/>
    <property type="molecule type" value="Genomic_DNA"/>
</dbReference>
<evidence type="ECO:0000313" key="3">
    <source>
        <dbReference type="Proteomes" id="UP000769528"/>
    </source>
</evidence>
<evidence type="ECO:0000313" key="2">
    <source>
        <dbReference type="EMBL" id="KAH3679938.1"/>
    </source>
</evidence>
<dbReference type="PANTHER" id="PTHR13271:SF147">
    <property type="entry name" value="PROTEIN-LYSINE N-METHYLTRANSFERASE EFM1-RELATED"/>
    <property type="match status" value="1"/>
</dbReference>
<protein>
    <recommendedName>
        <fullName evidence="1">SET domain-containing protein</fullName>
    </recommendedName>
</protein>
<dbReference type="PANTHER" id="PTHR13271">
    <property type="entry name" value="UNCHARACTERIZED PUTATIVE METHYLTRANSFERASE"/>
    <property type="match status" value="1"/>
</dbReference>
<dbReference type="SUPFAM" id="SSF82199">
    <property type="entry name" value="SET domain"/>
    <property type="match status" value="1"/>
</dbReference>
<evidence type="ECO:0000259" key="1">
    <source>
        <dbReference type="PROSITE" id="PS50280"/>
    </source>
</evidence>